<name>A0A2H0KQP2_9BACT</name>
<accession>A0A2H0KQP2</accession>
<evidence type="ECO:0000313" key="1">
    <source>
        <dbReference type="EMBL" id="PIQ72843.1"/>
    </source>
</evidence>
<dbReference type="GO" id="GO:0005975">
    <property type="term" value="P:carbohydrate metabolic process"/>
    <property type="evidence" value="ECO:0007669"/>
    <property type="project" value="InterPro"/>
</dbReference>
<dbReference type="EMBL" id="PCVL01000010">
    <property type="protein sequence ID" value="PIQ72843.1"/>
    <property type="molecule type" value="Genomic_DNA"/>
</dbReference>
<organism evidence="1 2">
    <name type="scientific">Candidatus Roizmanbacteria bacterium CG11_big_fil_rev_8_21_14_0_20_35_14</name>
    <dbReference type="NCBI Taxonomy" id="1974855"/>
    <lineage>
        <taxon>Bacteria</taxon>
        <taxon>Candidatus Roizmaniibacteriota</taxon>
    </lineage>
</organism>
<dbReference type="AlphaFoldDB" id="A0A2H0KQP2"/>
<dbReference type="Proteomes" id="UP000229570">
    <property type="component" value="Unassembled WGS sequence"/>
</dbReference>
<proteinExistence type="predicted"/>
<comment type="caution">
    <text evidence="1">The sequence shown here is derived from an EMBL/GenBank/DDBJ whole genome shotgun (WGS) entry which is preliminary data.</text>
</comment>
<protein>
    <recommendedName>
        <fullName evidence="3">Glycosyltransferase</fullName>
    </recommendedName>
</protein>
<dbReference type="InterPro" id="IPR008928">
    <property type="entry name" value="6-hairpin_glycosidase_sf"/>
</dbReference>
<dbReference type="SUPFAM" id="SSF48208">
    <property type="entry name" value="Six-hairpin glycosidases"/>
    <property type="match status" value="1"/>
</dbReference>
<evidence type="ECO:0000313" key="2">
    <source>
        <dbReference type="Proteomes" id="UP000229570"/>
    </source>
</evidence>
<dbReference type="Gene3D" id="1.50.10.20">
    <property type="match status" value="1"/>
</dbReference>
<sequence length="353" mass="40936">MNKPKLDHLYRMTDIVGIAEHCLIATPDLREGYCVDDNARALQVALRLKEEKLVDIYLKFLVSAAGEYGFKNDMNQNLVWENESIGENFGRAMGILAEVGVKGMREDQRLTALFLFDQYTHFIDKAESYRTKAWLVYGLYMRLKVDKNLNEKVKKYYQVKLAQGKARENTEYDSRRLIKKMADDMVKAYKKHNNNNWSWFENVITYDNGRLPWGLLWAYKVLGDEIYLRVAVESLDFLMKNVFDQERDCFSFAGYRGWITQEGVRVLYGQQPIEAGSTVEVCCLAHKITKEKKYLDWAKKALDWYYGRNILGAKMVDQNTGGVYDGLEEKGVNLNQGAESLLSYLLARLSFED</sequence>
<gene>
    <name evidence="1" type="ORF">COV86_00885</name>
</gene>
<reference evidence="1 2" key="1">
    <citation type="submission" date="2017-09" db="EMBL/GenBank/DDBJ databases">
        <title>Depth-based differentiation of microbial function through sediment-hosted aquifers and enrichment of novel symbionts in the deep terrestrial subsurface.</title>
        <authorList>
            <person name="Probst A.J."/>
            <person name="Ladd B."/>
            <person name="Jarett J.K."/>
            <person name="Geller-Mcgrath D.E."/>
            <person name="Sieber C.M."/>
            <person name="Emerson J.B."/>
            <person name="Anantharaman K."/>
            <person name="Thomas B.C."/>
            <person name="Malmstrom R."/>
            <person name="Stieglmeier M."/>
            <person name="Klingl A."/>
            <person name="Woyke T."/>
            <person name="Ryan C.M."/>
            <person name="Banfield J.F."/>
        </authorList>
    </citation>
    <scope>NUCLEOTIDE SEQUENCE [LARGE SCALE GENOMIC DNA]</scope>
    <source>
        <strain evidence="1">CG11_big_fil_rev_8_21_14_0_20_35_14</strain>
    </source>
</reference>
<evidence type="ECO:0008006" key="3">
    <source>
        <dbReference type="Google" id="ProtNLM"/>
    </source>
</evidence>